<gene>
    <name evidence="1" type="ORF">ACFQ27_02830</name>
</gene>
<accession>A0ABW3SY52</accession>
<reference evidence="2" key="1">
    <citation type="journal article" date="2019" name="Int. J. Syst. Evol. Microbiol.">
        <title>The Global Catalogue of Microorganisms (GCM) 10K type strain sequencing project: providing services to taxonomists for standard genome sequencing and annotation.</title>
        <authorList>
            <consortium name="The Broad Institute Genomics Platform"/>
            <consortium name="The Broad Institute Genome Sequencing Center for Infectious Disease"/>
            <person name="Wu L."/>
            <person name="Ma J."/>
        </authorList>
    </citation>
    <scope>NUCLEOTIDE SEQUENCE [LARGE SCALE GENOMIC DNA]</scope>
    <source>
        <strain evidence="2">CCUG 55074</strain>
    </source>
</reference>
<organism evidence="1 2">
    <name type="scientific">Phenylobacterium conjunctum</name>
    <dbReference type="NCBI Taxonomy" id="1298959"/>
    <lineage>
        <taxon>Bacteria</taxon>
        <taxon>Pseudomonadati</taxon>
        <taxon>Pseudomonadota</taxon>
        <taxon>Alphaproteobacteria</taxon>
        <taxon>Caulobacterales</taxon>
        <taxon>Caulobacteraceae</taxon>
        <taxon>Phenylobacterium</taxon>
    </lineage>
</organism>
<dbReference type="RefSeq" id="WP_374346933.1">
    <property type="nucleotide sequence ID" value="NZ_JBHTLQ010000004.1"/>
</dbReference>
<evidence type="ECO:0000313" key="2">
    <source>
        <dbReference type="Proteomes" id="UP001597216"/>
    </source>
</evidence>
<dbReference type="Proteomes" id="UP001597216">
    <property type="component" value="Unassembled WGS sequence"/>
</dbReference>
<protein>
    <submittedName>
        <fullName evidence="1">Uncharacterized protein</fullName>
    </submittedName>
</protein>
<keyword evidence="2" id="KW-1185">Reference proteome</keyword>
<name>A0ABW3SY52_9CAUL</name>
<comment type="caution">
    <text evidence="1">The sequence shown here is derived from an EMBL/GenBank/DDBJ whole genome shotgun (WGS) entry which is preliminary data.</text>
</comment>
<dbReference type="EMBL" id="JBHTLQ010000004">
    <property type="protein sequence ID" value="MFD1189501.1"/>
    <property type="molecule type" value="Genomic_DNA"/>
</dbReference>
<proteinExistence type="predicted"/>
<evidence type="ECO:0000313" key="1">
    <source>
        <dbReference type="EMBL" id="MFD1189501.1"/>
    </source>
</evidence>
<sequence length="78" mass="8382">MKEFILLVTWFISGQTGSSYTATFTSKATCEAAREALVADEAAMAKLQEADNKAMKRAGAAAIIEPRSPRLSAVCVER</sequence>